<feature type="domain" description="FAD-binding" evidence="4">
    <location>
        <begin position="6"/>
        <end position="332"/>
    </location>
</feature>
<dbReference type="InterPro" id="IPR002938">
    <property type="entry name" value="FAD-bd"/>
</dbReference>
<dbReference type="InterPro" id="IPR036188">
    <property type="entry name" value="FAD/NAD-bd_sf"/>
</dbReference>
<evidence type="ECO:0000313" key="6">
    <source>
        <dbReference type="Proteomes" id="UP000295680"/>
    </source>
</evidence>
<dbReference type="PANTHER" id="PTHR43004:SF19">
    <property type="entry name" value="BINDING MONOOXYGENASE, PUTATIVE (JCVI)-RELATED"/>
    <property type="match status" value="1"/>
</dbReference>
<accession>A0A4R2JU55</accession>
<evidence type="ECO:0000256" key="3">
    <source>
        <dbReference type="ARBA" id="ARBA00022827"/>
    </source>
</evidence>
<gene>
    <name evidence="5" type="ORF">EV192_103371</name>
</gene>
<keyword evidence="3" id="KW-0274">FAD</keyword>
<keyword evidence="2" id="KW-0285">Flavoprotein</keyword>
<dbReference type="Pfam" id="PF21274">
    <property type="entry name" value="Rng_hyd_C"/>
    <property type="match status" value="1"/>
</dbReference>
<evidence type="ECO:0000313" key="5">
    <source>
        <dbReference type="EMBL" id="TCO60796.1"/>
    </source>
</evidence>
<dbReference type="Gene3D" id="3.30.70.2450">
    <property type="match status" value="1"/>
</dbReference>
<dbReference type="AlphaFoldDB" id="A0A4R2JU55"/>
<dbReference type="Gene3D" id="3.40.30.120">
    <property type="match status" value="1"/>
</dbReference>
<dbReference type="PRINTS" id="PR00420">
    <property type="entry name" value="RNGMNOXGNASE"/>
</dbReference>
<dbReference type="SUPFAM" id="SSF51905">
    <property type="entry name" value="FAD/NAD(P)-binding domain"/>
    <property type="match status" value="1"/>
</dbReference>
<name>A0A4R2JU55_9PSEU</name>
<dbReference type="PANTHER" id="PTHR43004">
    <property type="entry name" value="TRK SYSTEM POTASSIUM UPTAKE PROTEIN"/>
    <property type="match status" value="1"/>
</dbReference>
<evidence type="ECO:0000259" key="4">
    <source>
        <dbReference type="Pfam" id="PF01494"/>
    </source>
</evidence>
<proteinExistence type="predicted"/>
<dbReference type="GO" id="GO:0016709">
    <property type="term" value="F:oxidoreductase activity, acting on paired donors, with incorporation or reduction of molecular oxygen, NAD(P)H as one donor, and incorporation of one atom of oxygen"/>
    <property type="evidence" value="ECO:0007669"/>
    <property type="project" value="UniProtKB-ARBA"/>
</dbReference>
<dbReference type="GO" id="GO:0071949">
    <property type="term" value="F:FAD binding"/>
    <property type="evidence" value="ECO:0007669"/>
    <property type="project" value="InterPro"/>
</dbReference>
<dbReference type="RefSeq" id="WP_132116042.1">
    <property type="nucleotide sequence ID" value="NZ_SLWS01000003.1"/>
</dbReference>
<comment type="caution">
    <text evidence="5">The sequence shown here is derived from an EMBL/GenBank/DDBJ whole genome shotgun (WGS) entry which is preliminary data.</text>
</comment>
<dbReference type="InterPro" id="IPR050641">
    <property type="entry name" value="RIFMO-like"/>
</dbReference>
<comment type="cofactor">
    <cofactor evidence="1">
        <name>FAD</name>
        <dbReference type="ChEBI" id="CHEBI:57692"/>
    </cofactor>
</comment>
<evidence type="ECO:0000256" key="2">
    <source>
        <dbReference type="ARBA" id="ARBA00022630"/>
    </source>
</evidence>
<dbReference type="Proteomes" id="UP000295680">
    <property type="component" value="Unassembled WGS sequence"/>
</dbReference>
<dbReference type="EMBL" id="SLWS01000003">
    <property type="protein sequence ID" value="TCO60796.1"/>
    <property type="molecule type" value="Genomic_DNA"/>
</dbReference>
<reference evidence="5 6" key="1">
    <citation type="submission" date="2019-03" db="EMBL/GenBank/DDBJ databases">
        <title>Genomic Encyclopedia of Type Strains, Phase IV (KMG-IV): sequencing the most valuable type-strain genomes for metagenomic binning, comparative biology and taxonomic classification.</title>
        <authorList>
            <person name="Goeker M."/>
        </authorList>
    </citation>
    <scope>NUCLEOTIDE SEQUENCE [LARGE SCALE GENOMIC DNA]</scope>
    <source>
        <strain evidence="5 6">DSM 45934</strain>
    </source>
</reference>
<organism evidence="5 6">
    <name type="scientific">Actinocrispum wychmicini</name>
    <dbReference type="NCBI Taxonomy" id="1213861"/>
    <lineage>
        <taxon>Bacteria</taxon>
        <taxon>Bacillati</taxon>
        <taxon>Actinomycetota</taxon>
        <taxon>Actinomycetes</taxon>
        <taxon>Pseudonocardiales</taxon>
        <taxon>Pseudonocardiaceae</taxon>
        <taxon>Actinocrispum</taxon>
    </lineage>
</organism>
<keyword evidence="6" id="KW-1185">Reference proteome</keyword>
<evidence type="ECO:0000256" key="1">
    <source>
        <dbReference type="ARBA" id="ARBA00001974"/>
    </source>
</evidence>
<dbReference type="Pfam" id="PF01494">
    <property type="entry name" value="FAD_binding_3"/>
    <property type="match status" value="1"/>
</dbReference>
<dbReference type="OrthoDB" id="4141215at2"/>
<sequence>MTHPLAIAGAGPVGLTLAGELAAAGVETVVLERLPEPRTQSLGMAVNPTVVELLTQRGLMDGLRGSGFEFPQAFFAHFRLDPTKLTEPRAYNWALPHAALEHRLAEHAESLGVKIRRGAEVVAVEQADNGVRVDIRTANGPETLHCRYLVGCDGADSAVRKLAGIDFPGADSPFYGLIAELIPNDGLRRLLGPHIYDGGLVTVSPSGPATVRVTTAEFGVEPPDAKAPVTRAELAAHIERISGEPCEIGDALWLTRWFHVTRQAETYRRGDIFLAGDSAHVHFPLGGQALSTGIEDAVNLGWKLAAVLRHDADPALLDTYEAERYAVGTRSCRSTEAQIALMHPMSAVAPLRELFGELLTFDEVNNHLVKLAGGLDVTYPADPGAHPLVGTRLPQPPLNPGKGVLLDRTGLAADPEWARWADRVDVVTAAPETLLGATAVLVRPDGRVAWATDGTDVTGLRPALEKWFSPAGSL</sequence>
<protein>
    <submittedName>
        <fullName evidence="5">Bifunctional hydroxylase/dehydrase</fullName>
    </submittedName>
</protein>
<dbReference type="Gene3D" id="3.50.50.60">
    <property type="entry name" value="FAD/NAD(P)-binding domain"/>
    <property type="match status" value="2"/>
</dbReference>